<dbReference type="SUPFAM" id="SSF50630">
    <property type="entry name" value="Acid proteases"/>
    <property type="match status" value="1"/>
</dbReference>
<organism evidence="1 2">
    <name type="scientific">Candidatus Woesebacteria bacterium RIFOXYD1_FULL_43_18</name>
    <dbReference type="NCBI Taxonomy" id="1802551"/>
    <lineage>
        <taxon>Bacteria</taxon>
        <taxon>Candidatus Woeseibacteriota</taxon>
    </lineage>
</organism>
<dbReference type="InterPro" id="IPR001969">
    <property type="entry name" value="Aspartic_peptidase_AS"/>
</dbReference>
<dbReference type="Proteomes" id="UP000177596">
    <property type="component" value="Unassembled WGS sequence"/>
</dbReference>
<sequence>MSADKQLYESPIKIPYRKLPQLLGKGIDWPLIDIGLKYKTKTIAPKMLALVDSGASDSILDPQIAKYLGFDLDKLPKIPGGTSASGKYFYRILPEPVEMEIYGRKFTGSFIVIDSPDQMWSCILGHNSIFRLSKITFNTHKKYFEVGLRCDIN</sequence>
<evidence type="ECO:0000313" key="1">
    <source>
        <dbReference type="EMBL" id="OGM88150.1"/>
    </source>
</evidence>
<dbReference type="InterPro" id="IPR021109">
    <property type="entry name" value="Peptidase_aspartic_dom_sf"/>
</dbReference>
<proteinExistence type="predicted"/>
<dbReference type="GO" id="GO:0004190">
    <property type="term" value="F:aspartic-type endopeptidase activity"/>
    <property type="evidence" value="ECO:0007669"/>
    <property type="project" value="InterPro"/>
</dbReference>
<dbReference type="CDD" id="cd00303">
    <property type="entry name" value="retropepsin_like"/>
    <property type="match status" value="1"/>
</dbReference>
<dbReference type="AlphaFoldDB" id="A0A1F8DHQ3"/>
<comment type="caution">
    <text evidence="1">The sequence shown here is derived from an EMBL/GenBank/DDBJ whole genome shotgun (WGS) entry which is preliminary data.</text>
</comment>
<dbReference type="EMBL" id="MGIL01000015">
    <property type="protein sequence ID" value="OGM88150.1"/>
    <property type="molecule type" value="Genomic_DNA"/>
</dbReference>
<evidence type="ECO:0000313" key="2">
    <source>
        <dbReference type="Proteomes" id="UP000177596"/>
    </source>
</evidence>
<dbReference type="Gene3D" id="2.40.70.10">
    <property type="entry name" value="Acid Proteases"/>
    <property type="match status" value="1"/>
</dbReference>
<protein>
    <recommendedName>
        <fullName evidence="3">Peptidase A2 domain-containing protein</fullName>
    </recommendedName>
</protein>
<name>A0A1F8DHQ3_9BACT</name>
<dbReference type="PROSITE" id="PS00141">
    <property type="entry name" value="ASP_PROTEASE"/>
    <property type="match status" value="1"/>
</dbReference>
<reference evidence="1 2" key="1">
    <citation type="journal article" date="2016" name="Nat. Commun.">
        <title>Thousands of microbial genomes shed light on interconnected biogeochemical processes in an aquifer system.</title>
        <authorList>
            <person name="Anantharaman K."/>
            <person name="Brown C.T."/>
            <person name="Hug L.A."/>
            <person name="Sharon I."/>
            <person name="Castelle C.J."/>
            <person name="Probst A.J."/>
            <person name="Thomas B.C."/>
            <person name="Singh A."/>
            <person name="Wilkins M.J."/>
            <person name="Karaoz U."/>
            <person name="Brodie E.L."/>
            <person name="Williams K.H."/>
            <person name="Hubbard S.S."/>
            <person name="Banfield J.F."/>
        </authorList>
    </citation>
    <scope>NUCLEOTIDE SEQUENCE [LARGE SCALE GENOMIC DNA]</scope>
</reference>
<gene>
    <name evidence="1" type="ORF">A2573_01935</name>
</gene>
<dbReference type="GO" id="GO:0006508">
    <property type="term" value="P:proteolysis"/>
    <property type="evidence" value="ECO:0007669"/>
    <property type="project" value="InterPro"/>
</dbReference>
<accession>A0A1F8DHQ3</accession>
<evidence type="ECO:0008006" key="3">
    <source>
        <dbReference type="Google" id="ProtNLM"/>
    </source>
</evidence>